<evidence type="ECO:0000313" key="2">
    <source>
        <dbReference type="EMBL" id="CAD7089491.1"/>
    </source>
</evidence>
<dbReference type="EMBL" id="LR899012">
    <property type="protein sequence ID" value="CAD7089491.1"/>
    <property type="molecule type" value="Genomic_DNA"/>
</dbReference>
<feature type="region of interest" description="Disordered" evidence="1">
    <location>
        <begin position="287"/>
        <end position="372"/>
    </location>
</feature>
<dbReference type="InParanoid" id="A0A7R8Z166"/>
<feature type="region of interest" description="Disordered" evidence="1">
    <location>
        <begin position="260"/>
        <end position="279"/>
    </location>
</feature>
<feature type="compositionally biased region" description="Pro residues" evidence="1">
    <location>
        <begin position="312"/>
        <end position="323"/>
    </location>
</feature>
<gene>
    <name evidence="2" type="ORF">HERILL_LOCUS12033</name>
</gene>
<feature type="compositionally biased region" description="Low complexity" evidence="1">
    <location>
        <begin position="324"/>
        <end position="368"/>
    </location>
</feature>
<evidence type="ECO:0000313" key="3">
    <source>
        <dbReference type="Proteomes" id="UP000594454"/>
    </source>
</evidence>
<keyword evidence="3" id="KW-1185">Reference proteome</keyword>
<dbReference type="OrthoDB" id="8069151at2759"/>
<feature type="compositionally biased region" description="Polar residues" evidence="1">
    <location>
        <begin position="134"/>
        <end position="146"/>
    </location>
</feature>
<protein>
    <submittedName>
        <fullName evidence="2">Uncharacterized protein</fullName>
    </submittedName>
</protein>
<evidence type="ECO:0000256" key="1">
    <source>
        <dbReference type="SAM" id="MobiDB-lite"/>
    </source>
</evidence>
<feature type="region of interest" description="Disordered" evidence="1">
    <location>
        <begin position="108"/>
        <end position="146"/>
    </location>
</feature>
<sequence length="513" mass="56911">MQFGFRINITEKYASYTNCIFDFDLLEIIFIILVFELEVSDGISKEYIPNLDSQVLTDYKYSLKKKIQRRIANTSQGGSEILASLSDLETEALQASLLDWDFSDDKVQLSDTPPVDDAHMQQQSLDDSDLLTPSDGQKANGTTDPVQLVNGNPANTEVLNGQIANGNIENLTPQIPVNSELVKLGEDDPMIDKNTPNGTTHMQLTNQPIDNMPLSQLSQENFVQLQPVPITNLPINGGSYIKIDADGTTQEIQQIPSLDQNIGNQPEIPLPPPPVVVTSVPEMTSTTSLNTVPLNTPQTIEQPEMPNHNQPSLPPPPPPPQIQPNPEMVQQQQQGQQQQQLQQQLQGQQQQPGQQQLQGQQQQQGQQQSLSSEEMNILIAREIDRMASAQKVRKQGQRKRETRDRSKASQEGTSQEQKPQQPQAPQPPKEKVRRSASSDQGDRPKRAPQKRPRPRPKETSSASAAAVANGNPKLGDYANELGDNETTKGDHVTRSRGEDSSLSLFYVIKERKI</sequence>
<organism evidence="2 3">
    <name type="scientific">Hermetia illucens</name>
    <name type="common">Black soldier fly</name>
    <dbReference type="NCBI Taxonomy" id="343691"/>
    <lineage>
        <taxon>Eukaryota</taxon>
        <taxon>Metazoa</taxon>
        <taxon>Ecdysozoa</taxon>
        <taxon>Arthropoda</taxon>
        <taxon>Hexapoda</taxon>
        <taxon>Insecta</taxon>
        <taxon>Pterygota</taxon>
        <taxon>Neoptera</taxon>
        <taxon>Endopterygota</taxon>
        <taxon>Diptera</taxon>
        <taxon>Brachycera</taxon>
        <taxon>Stratiomyomorpha</taxon>
        <taxon>Stratiomyidae</taxon>
        <taxon>Hermetiinae</taxon>
        <taxon>Hermetia</taxon>
    </lineage>
</organism>
<feature type="compositionally biased region" description="Polar residues" evidence="1">
    <location>
        <begin position="289"/>
        <end position="301"/>
    </location>
</feature>
<feature type="region of interest" description="Disordered" evidence="1">
    <location>
        <begin position="387"/>
        <end position="500"/>
    </location>
</feature>
<feature type="compositionally biased region" description="Basic and acidic residues" evidence="1">
    <location>
        <begin position="398"/>
        <end position="408"/>
    </location>
</feature>
<dbReference type="AlphaFoldDB" id="A0A7R8Z166"/>
<proteinExistence type="predicted"/>
<dbReference type="Proteomes" id="UP000594454">
    <property type="component" value="Chromosome 4"/>
</dbReference>
<reference evidence="2 3" key="1">
    <citation type="submission" date="2020-11" db="EMBL/GenBank/DDBJ databases">
        <authorList>
            <person name="Wallbank WR R."/>
            <person name="Pardo Diaz C."/>
            <person name="Kozak K."/>
            <person name="Martin S."/>
            <person name="Jiggins C."/>
            <person name="Moest M."/>
            <person name="Warren A I."/>
            <person name="Generalovic N T."/>
            <person name="Byers J.R.P. K."/>
            <person name="Montejo-Kovacevich G."/>
            <person name="Yen C E."/>
        </authorList>
    </citation>
    <scope>NUCLEOTIDE SEQUENCE [LARGE SCALE GENOMIC DNA]</scope>
</reference>
<name>A0A7R8Z166_HERIL</name>
<accession>A0A7R8Z166</accession>
<feature type="compositionally biased region" description="Basic and acidic residues" evidence="1">
    <location>
        <begin position="485"/>
        <end position="499"/>
    </location>
</feature>